<evidence type="ECO:0000256" key="6">
    <source>
        <dbReference type="ARBA" id="ARBA00022692"/>
    </source>
</evidence>
<comment type="caution">
    <text evidence="12">The sequence shown here is derived from an EMBL/GenBank/DDBJ whole genome shotgun (WGS) entry which is preliminary data.</text>
</comment>
<evidence type="ECO:0000259" key="11">
    <source>
        <dbReference type="Pfam" id="PF26002"/>
    </source>
</evidence>
<keyword evidence="8 9" id="KW-0472">Membrane</keyword>
<dbReference type="EMBL" id="JAKIKS010000043">
    <property type="protein sequence ID" value="MCL1125254.1"/>
    <property type="molecule type" value="Genomic_DNA"/>
</dbReference>
<dbReference type="PANTHER" id="PTHR30386:SF17">
    <property type="entry name" value="ALKALINE PROTEASE SECRETION PROTEIN APRE"/>
    <property type="match status" value="1"/>
</dbReference>
<sequence>MDSNITFSTKKLIQYGMGVIILAIGGFVLWASLVKVDAAAVASGTLVVESQRKKIQHLHGGQVKQILVEEGQSVTKGQTLIALADHQVESNYQRVLLKVLNAQAQIDRLTALLNNVDELIFSGSLLEYQHRLEVVQLMAMQSLMFERQQSDDDHVKQQFDFKKRQLAHSLEGIDLEIKSIKKQLGLVREEVRMNEVLLTDGYVSKSRHLSIQRTESSIEATLIQLHAKQAITLAQLGEIEHGYDSHYDQSQQKLAEHIQKQRLSRDEALQLLAAHTETRQHINITAEHSGIIVAMTVHSIGAVILPGQVVMELVPDSDTIIVEAYVKPEDIDVVHSGLSAQVRLTAYDGRNVAPIKGEIIHVSADRFFGLSGKETDGYLVKVRLDSARMLDKAIKLHPGMSADVYIVLAPRTLLQYLLSPLSNSFNLSFRES</sequence>
<accession>A0ABT0LC23</accession>
<evidence type="ECO:0000313" key="13">
    <source>
        <dbReference type="Proteomes" id="UP001203423"/>
    </source>
</evidence>
<keyword evidence="4 9" id="KW-1003">Cell membrane</keyword>
<evidence type="ECO:0000256" key="3">
    <source>
        <dbReference type="ARBA" id="ARBA00022448"/>
    </source>
</evidence>
<dbReference type="RefSeq" id="WP_248940570.1">
    <property type="nucleotide sequence ID" value="NZ_JAKIKS010000043.1"/>
</dbReference>
<evidence type="ECO:0000256" key="9">
    <source>
        <dbReference type="RuleBase" id="RU365093"/>
    </source>
</evidence>
<dbReference type="Proteomes" id="UP001203423">
    <property type="component" value="Unassembled WGS sequence"/>
</dbReference>
<feature type="domain" description="AprE-like long alpha-helical hairpin" evidence="10">
    <location>
        <begin position="89"/>
        <end position="276"/>
    </location>
</feature>
<feature type="transmembrane region" description="Helical" evidence="9">
    <location>
        <begin position="12"/>
        <end position="33"/>
    </location>
</feature>
<evidence type="ECO:0000313" key="12">
    <source>
        <dbReference type="EMBL" id="MCL1125254.1"/>
    </source>
</evidence>
<dbReference type="PRINTS" id="PR01490">
    <property type="entry name" value="RTXTOXIND"/>
</dbReference>
<evidence type="ECO:0000256" key="1">
    <source>
        <dbReference type="ARBA" id="ARBA00004377"/>
    </source>
</evidence>
<evidence type="ECO:0000256" key="7">
    <source>
        <dbReference type="ARBA" id="ARBA00022989"/>
    </source>
</evidence>
<dbReference type="Pfam" id="PF25994">
    <property type="entry name" value="HH_AprE"/>
    <property type="match status" value="1"/>
</dbReference>
<keyword evidence="3 9" id="KW-0813">Transport</keyword>
<dbReference type="PANTHER" id="PTHR30386">
    <property type="entry name" value="MEMBRANE FUSION SUBUNIT OF EMRAB-TOLC MULTIDRUG EFFLUX PUMP"/>
    <property type="match status" value="1"/>
</dbReference>
<keyword evidence="13" id="KW-1185">Reference proteome</keyword>
<evidence type="ECO:0000256" key="8">
    <source>
        <dbReference type="ARBA" id="ARBA00023136"/>
    </source>
</evidence>
<comment type="similarity">
    <text evidence="2 9">Belongs to the membrane fusion protein (MFP) (TC 8.A.1) family.</text>
</comment>
<evidence type="ECO:0000256" key="2">
    <source>
        <dbReference type="ARBA" id="ARBA00009477"/>
    </source>
</evidence>
<dbReference type="Gene3D" id="2.40.30.170">
    <property type="match status" value="1"/>
</dbReference>
<evidence type="ECO:0000259" key="10">
    <source>
        <dbReference type="Pfam" id="PF25994"/>
    </source>
</evidence>
<dbReference type="InterPro" id="IPR058982">
    <property type="entry name" value="Beta-barrel_AprE"/>
</dbReference>
<dbReference type="InterPro" id="IPR058781">
    <property type="entry name" value="HH_AprE-like"/>
</dbReference>
<keyword evidence="5 9" id="KW-0997">Cell inner membrane</keyword>
<dbReference type="NCBIfam" id="TIGR01843">
    <property type="entry name" value="type_I_hlyD"/>
    <property type="match status" value="1"/>
</dbReference>
<reference evidence="12 13" key="1">
    <citation type="submission" date="2022-01" db="EMBL/GenBank/DDBJ databases">
        <title>Whole genome-based taxonomy of the Shewanellaceae.</title>
        <authorList>
            <person name="Martin-Rodriguez A.J."/>
        </authorList>
    </citation>
    <scope>NUCLEOTIDE SEQUENCE [LARGE SCALE GENOMIC DNA]</scope>
    <source>
        <strain evidence="12 13">DSM 17177</strain>
    </source>
</reference>
<name>A0ABT0LC23_9GAMM</name>
<proteinExistence type="inferred from homology"/>
<dbReference type="Pfam" id="PF26002">
    <property type="entry name" value="Beta-barrel_AprE"/>
    <property type="match status" value="1"/>
</dbReference>
<dbReference type="Gene3D" id="2.40.50.100">
    <property type="match status" value="1"/>
</dbReference>
<evidence type="ECO:0000256" key="5">
    <source>
        <dbReference type="ARBA" id="ARBA00022519"/>
    </source>
</evidence>
<keyword evidence="7 9" id="KW-1133">Transmembrane helix</keyword>
<dbReference type="SUPFAM" id="SSF111369">
    <property type="entry name" value="HlyD-like secretion proteins"/>
    <property type="match status" value="1"/>
</dbReference>
<comment type="subcellular location">
    <subcellularLocation>
        <location evidence="1 9">Cell inner membrane</location>
        <topology evidence="1 9">Single-pass membrane protein</topology>
    </subcellularLocation>
</comment>
<organism evidence="12 13">
    <name type="scientific">Shewanella surugensis</name>
    <dbReference type="NCBI Taxonomy" id="212020"/>
    <lineage>
        <taxon>Bacteria</taxon>
        <taxon>Pseudomonadati</taxon>
        <taxon>Pseudomonadota</taxon>
        <taxon>Gammaproteobacteria</taxon>
        <taxon>Alteromonadales</taxon>
        <taxon>Shewanellaceae</taxon>
        <taxon>Shewanella</taxon>
    </lineage>
</organism>
<evidence type="ECO:0000256" key="4">
    <source>
        <dbReference type="ARBA" id="ARBA00022475"/>
    </source>
</evidence>
<dbReference type="InterPro" id="IPR050739">
    <property type="entry name" value="MFP"/>
</dbReference>
<keyword evidence="6 9" id="KW-0812">Transmembrane</keyword>
<protein>
    <recommendedName>
        <fullName evidence="9">Membrane fusion protein (MFP) family protein</fullName>
    </recommendedName>
</protein>
<gene>
    <name evidence="12" type="ORF">L2764_12405</name>
</gene>
<dbReference type="InterPro" id="IPR010129">
    <property type="entry name" value="T1SS_HlyD"/>
</dbReference>
<feature type="domain" description="AprE-like beta-barrel" evidence="11">
    <location>
        <begin position="321"/>
        <end position="407"/>
    </location>
</feature>